<dbReference type="OrthoDB" id="4502040at2759"/>
<reference evidence="2" key="1">
    <citation type="journal article" date="2013" name="Genome Announc.">
        <title>Draft genome sequence of the grapevine dieback fungus Eutypa lata UCR-EL1.</title>
        <authorList>
            <person name="Blanco-Ulate B."/>
            <person name="Rolshausen P.E."/>
            <person name="Cantu D."/>
        </authorList>
    </citation>
    <scope>NUCLEOTIDE SEQUENCE [LARGE SCALE GENOMIC DNA]</scope>
    <source>
        <strain evidence="2">UCR-EL1</strain>
    </source>
</reference>
<keyword evidence="2" id="KW-1185">Reference proteome</keyword>
<accession>M7SWE9</accession>
<dbReference type="eggNOG" id="ENOG502SVIQ">
    <property type="taxonomic scope" value="Eukaryota"/>
</dbReference>
<name>M7SWE9_EUTLA</name>
<dbReference type="AlphaFoldDB" id="M7SWE9"/>
<dbReference type="EMBL" id="KB705742">
    <property type="protein sequence ID" value="EMR70929.1"/>
    <property type="molecule type" value="Genomic_DNA"/>
</dbReference>
<dbReference type="OMA" id="WDMVNAL"/>
<dbReference type="Proteomes" id="UP000012174">
    <property type="component" value="Unassembled WGS sequence"/>
</dbReference>
<gene>
    <name evidence="1" type="ORF">UCREL1_2025</name>
</gene>
<protein>
    <recommendedName>
        <fullName evidence="3">Integral membrane protein</fullName>
    </recommendedName>
</protein>
<evidence type="ECO:0008006" key="3">
    <source>
        <dbReference type="Google" id="ProtNLM"/>
    </source>
</evidence>
<evidence type="ECO:0000313" key="2">
    <source>
        <dbReference type="Proteomes" id="UP000012174"/>
    </source>
</evidence>
<dbReference type="HOGENOM" id="CLU_129944_0_0_1"/>
<dbReference type="KEGG" id="ela:UCREL1_2025"/>
<organism evidence="1 2">
    <name type="scientific">Eutypa lata (strain UCR-EL1)</name>
    <name type="common">Grapevine dieback disease fungus</name>
    <name type="synonym">Eutypa armeniacae</name>
    <dbReference type="NCBI Taxonomy" id="1287681"/>
    <lineage>
        <taxon>Eukaryota</taxon>
        <taxon>Fungi</taxon>
        <taxon>Dikarya</taxon>
        <taxon>Ascomycota</taxon>
        <taxon>Pezizomycotina</taxon>
        <taxon>Sordariomycetes</taxon>
        <taxon>Xylariomycetidae</taxon>
        <taxon>Xylariales</taxon>
        <taxon>Diatrypaceae</taxon>
        <taxon>Eutypa</taxon>
    </lineage>
</organism>
<evidence type="ECO:0000313" key="1">
    <source>
        <dbReference type="EMBL" id="EMR70929.1"/>
    </source>
</evidence>
<proteinExistence type="predicted"/>
<sequence>MASTTGIKPWLFKSSVALALISSAGHIKMGFSDGLYKSWDTLPAVARQSGYAGWDYMNVTFYLAAFLNWRWAKTGGPTTLEEKGMLAALVLGGLREGWGYFKIGTYRPLVVFWGAPLASLVAWLL</sequence>